<feature type="region of interest" description="Disordered" evidence="7">
    <location>
        <begin position="89"/>
        <end position="123"/>
    </location>
</feature>
<keyword evidence="6 8" id="KW-0472">Membrane</keyword>
<keyword evidence="4" id="KW-0735">Signal-anchor</keyword>
<dbReference type="GO" id="GO:0016020">
    <property type="term" value="C:membrane"/>
    <property type="evidence" value="ECO:0007669"/>
    <property type="project" value="UniProtKB-SubCell"/>
</dbReference>
<dbReference type="InterPro" id="IPR025846">
    <property type="entry name" value="TBL_N"/>
</dbReference>
<organism evidence="11 12">
    <name type="scientific">Saponaria officinalis</name>
    <name type="common">Common soapwort</name>
    <name type="synonym">Lychnis saponaria</name>
    <dbReference type="NCBI Taxonomy" id="3572"/>
    <lineage>
        <taxon>Eukaryota</taxon>
        <taxon>Viridiplantae</taxon>
        <taxon>Streptophyta</taxon>
        <taxon>Embryophyta</taxon>
        <taxon>Tracheophyta</taxon>
        <taxon>Spermatophyta</taxon>
        <taxon>Magnoliopsida</taxon>
        <taxon>eudicotyledons</taxon>
        <taxon>Gunneridae</taxon>
        <taxon>Pentapetalae</taxon>
        <taxon>Caryophyllales</taxon>
        <taxon>Caryophyllaceae</taxon>
        <taxon>Caryophylleae</taxon>
        <taxon>Saponaria</taxon>
    </lineage>
</organism>
<evidence type="ECO:0000313" key="12">
    <source>
        <dbReference type="Proteomes" id="UP001443914"/>
    </source>
</evidence>
<protein>
    <recommendedName>
        <fullName evidence="13">Trichome birefringence-like N-terminal domain-containing protein</fullName>
    </recommendedName>
</protein>
<keyword evidence="12" id="KW-1185">Reference proteome</keyword>
<sequence>MADHSLPVSKPSNLLPFSHPRKTLFFAYGFMLIFLISTLFILFNPSLYSSSSSSPWLLHNLVYFRSPSFFSSFFSHHFPDSGINASSSVVAVPPTPSSSDTTNVDASHPSHSSNISSAPEPQKSGDLIVKSEKEANESKGSIVGCNLFEGEWVRDESYPLYAPGSCPHIDEPFNCFLNHRPDNDYEKYRWQPHGCNIPRLNGTDMLELLRGKRMVFVGDSLNRNMWESLVCVLRNSVEDKSRVFEASGREEFRSEGSYSFIFHDYNCSVEFFKTNFLVQEWEMPDKNGSKKETLRLDLVESSSDRFKDADVLIFNTGHWWSHDKTTRGQDYYQEGSHVYRELNVMDAFRRALTTWARWVEANVDPKKAQIFFRGYSASHFGGGEWNTGGKCDKETKPFTDETYSSSFFFNTEVLEDVLKWMKTPVFYLNITRLSDYRIDAHPSIYRGQQLTDEERRSPLRYQDCSHWCLPGVPDIWNELVYSQLLVRHHQRLEEEQQREQLHRKKS</sequence>
<accession>A0AAW1LHB5</accession>
<comment type="caution">
    <text evidence="11">The sequence shown here is derived from an EMBL/GenBank/DDBJ whole genome shotgun (WGS) entry which is preliminary data.</text>
</comment>
<proteinExistence type="inferred from homology"/>
<name>A0AAW1LHB5_SAPOF</name>
<dbReference type="Proteomes" id="UP001443914">
    <property type="component" value="Unassembled WGS sequence"/>
</dbReference>
<dbReference type="PANTHER" id="PTHR32285:SF22">
    <property type="entry name" value="PROTEIN TRICHOME BIREFRINGENCE"/>
    <property type="match status" value="1"/>
</dbReference>
<evidence type="ECO:0008006" key="13">
    <source>
        <dbReference type="Google" id="ProtNLM"/>
    </source>
</evidence>
<evidence type="ECO:0000256" key="3">
    <source>
        <dbReference type="ARBA" id="ARBA00022692"/>
    </source>
</evidence>
<dbReference type="InterPro" id="IPR029962">
    <property type="entry name" value="TBL"/>
</dbReference>
<dbReference type="GO" id="GO:0005794">
    <property type="term" value="C:Golgi apparatus"/>
    <property type="evidence" value="ECO:0007669"/>
    <property type="project" value="TreeGrafter"/>
</dbReference>
<gene>
    <name evidence="11" type="ORF">RND81_04G246100</name>
</gene>
<evidence type="ECO:0000259" key="9">
    <source>
        <dbReference type="Pfam" id="PF13839"/>
    </source>
</evidence>
<dbReference type="Pfam" id="PF13839">
    <property type="entry name" value="PC-Esterase"/>
    <property type="match status" value="1"/>
</dbReference>
<dbReference type="GO" id="GO:0016413">
    <property type="term" value="F:O-acetyltransferase activity"/>
    <property type="evidence" value="ECO:0007669"/>
    <property type="project" value="InterPro"/>
</dbReference>
<evidence type="ECO:0000256" key="8">
    <source>
        <dbReference type="SAM" id="Phobius"/>
    </source>
</evidence>
<evidence type="ECO:0000256" key="1">
    <source>
        <dbReference type="ARBA" id="ARBA00004167"/>
    </source>
</evidence>
<feature type="compositionally biased region" description="Low complexity" evidence="7">
    <location>
        <begin position="89"/>
        <end position="119"/>
    </location>
</feature>
<evidence type="ECO:0000256" key="5">
    <source>
        <dbReference type="ARBA" id="ARBA00022989"/>
    </source>
</evidence>
<evidence type="ECO:0000313" key="11">
    <source>
        <dbReference type="EMBL" id="KAK9736038.1"/>
    </source>
</evidence>
<comment type="similarity">
    <text evidence="2">Belongs to the PC-esterase family. TBL subfamily.</text>
</comment>
<keyword evidence="3 8" id="KW-0812">Transmembrane</keyword>
<evidence type="ECO:0000256" key="6">
    <source>
        <dbReference type="ARBA" id="ARBA00023136"/>
    </source>
</evidence>
<feature type="domain" description="Trichome birefringence-like N-terminal" evidence="10">
    <location>
        <begin position="144"/>
        <end position="196"/>
    </location>
</feature>
<feature type="transmembrane region" description="Helical" evidence="8">
    <location>
        <begin position="24"/>
        <end position="43"/>
    </location>
</feature>
<dbReference type="InterPro" id="IPR026057">
    <property type="entry name" value="TBL_C"/>
</dbReference>
<evidence type="ECO:0000256" key="4">
    <source>
        <dbReference type="ARBA" id="ARBA00022968"/>
    </source>
</evidence>
<reference evidence="11" key="1">
    <citation type="submission" date="2024-03" db="EMBL/GenBank/DDBJ databases">
        <title>WGS assembly of Saponaria officinalis var. Norfolk2.</title>
        <authorList>
            <person name="Jenkins J."/>
            <person name="Shu S."/>
            <person name="Grimwood J."/>
            <person name="Barry K."/>
            <person name="Goodstein D."/>
            <person name="Schmutz J."/>
            <person name="Leebens-Mack J."/>
            <person name="Osbourn A."/>
        </authorList>
    </citation>
    <scope>NUCLEOTIDE SEQUENCE [LARGE SCALE GENOMIC DNA]</scope>
    <source>
        <strain evidence="11">JIC</strain>
    </source>
</reference>
<feature type="domain" description="Trichome birefringence-like C-terminal" evidence="9">
    <location>
        <begin position="197"/>
        <end position="482"/>
    </location>
</feature>
<dbReference type="PANTHER" id="PTHR32285">
    <property type="entry name" value="PROTEIN TRICHOME BIREFRINGENCE-LIKE 9-RELATED"/>
    <property type="match status" value="1"/>
</dbReference>
<keyword evidence="5 8" id="KW-1133">Transmembrane helix</keyword>
<dbReference type="EMBL" id="JBDFQZ010000004">
    <property type="protein sequence ID" value="KAK9736038.1"/>
    <property type="molecule type" value="Genomic_DNA"/>
</dbReference>
<evidence type="ECO:0000259" key="10">
    <source>
        <dbReference type="Pfam" id="PF14416"/>
    </source>
</evidence>
<comment type="subcellular location">
    <subcellularLocation>
        <location evidence="1">Membrane</location>
        <topology evidence="1">Single-pass membrane protein</topology>
    </subcellularLocation>
</comment>
<dbReference type="AlphaFoldDB" id="A0AAW1LHB5"/>
<evidence type="ECO:0000256" key="2">
    <source>
        <dbReference type="ARBA" id="ARBA00007727"/>
    </source>
</evidence>
<evidence type="ECO:0000256" key="7">
    <source>
        <dbReference type="SAM" id="MobiDB-lite"/>
    </source>
</evidence>
<dbReference type="Pfam" id="PF14416">
    <property type="entry name" value="PMR5N"/>
    <property type="match status" value="1"/>
</dbReference>